<gene>
    <name evidence="3" type="ORF">JQX41_05025</name>
    <name evidence="4" type="ORF">JQX48_05025</name>
</gene>
<organism evidence="3 5">
    <name type="scientific">Marivita cryptomonadis</name>
    <dbReference type="NCBI Taxonomy" id="505252"/>
    <lineage>
        <taxon>Bacteria</taxon>
        <taxon>Pseudomonadati</taxon>
        <taxon>Pseudomonadota</taxon>
        <taxon>Alphaproteobacteria</taxon>
        <taxon>Rhodobacterales</taxon>
        <taxon>Roseobacteraceae</taxon>
        <taxon>Marivita</taxon>
    </lineage>
</organism>
<dbReference type="OrthoDB" id="7850927at2"/>
<dbReference type="Proteomes" id="UP000755667">
    <property type="component" value="Unassembled WGS sequence"/>
</dbReference>
<feature type="chain" id="PRO_5040449657" evidence="1">
    <location>
        <begin position="20"/>
        <end position="83"/>
    </location>
</feature>
<dbReference type="EMBL" id="JAFBXF010000003">
    <property type="protein sequence ID" value="MBM2416321.1"/>
    <property type="molecule type" value="Genomic_DNA"/>
</dbReference>
<dbReference type="Proteomes" id="UP000809440">
    <property type="component" value="Unassembled WGS sequence"/>
</dbReference>
<protein>
    <submittedName>
        <fullName evidence="3">PepSY domain-containing protein</fullName>
    </submittedName>
</protein>
<dbReference type="Pfam" id="PF13670">
    <property type="entry name" value="PepSY_2"/>
    <property type="match status" value="1"/>
</dbReference>
<sequence>MTRILALALALSMPVSAFASSDYSALTAERKTEITNKLTAEGYEVRKIDAEDGMIEVYVLKDGQRLELYLDAALNVVRTKIDD</sequence>
<evidence type="ECO:0000313" key="4">
    <source>
        <dbReference type="EMBL" id="MBM2416321.1"/>
    </source>
</evidence>
<proteinExistence type="predicted"/>
<keyword evidence="1" id="KW-0732">Signal</keyword>
<dbReference type="RefSeq" id="WP_085630640.1">
    <property type="nucleotide sequence ID" value="NZ_JAFBWU010000003.1"/>
</dbReference>
<name>A0A9Q2S0T2_9RHOB</name>
<evidence type="ECO:0000259" key="2">
    <source>
        <dbReference type="Pfam" id="PF13670"/>
    </source>
</evidence>
<feature type="domain" description="PepSY" evidence="2">
    <location>
        <begin position="5"/>
        <end position="73"/>
    </location>
</feature>
<accession>A0A9Q2S0T2</accession>
<feature type="signal peptide" evidence="1">
    <location>
        <begin position="1"/>
        <end position="19"/>
    </location>
</feature>
<evidence type="ECO:0000313" key="5">
    <source>
        <dbReference type="Proteomes" id="UP000755667"/>
    </source>
</evidence>
<dbReference type="AlphaFoldDB" id="A0A9Q2S0T2"/>
<dbReference type="InterPro" id="IPR025711">
    <property type="entry name" value="PepSY"/>
</dbReference>
<reference evidence="3 6" key="1">
    <citation type="submission" date="2021-01" db="EMBL/GenBank/DDBJ databases">
        <title>Diatom-associated Roseobacters Show Island Model of Population Structure.</title>
        <authorList>
            <person name="Qu L."/>
            <person name="Feng X."/>
            <person name="Chen Y."/>
            <person name="Li L."/>
            <person name="Wang X."/>
            <person name="Hu Z."/>
            <person name="Wang H."/>
            <person name="Luo H."/>
        </authorList>
    </citation>
    <scope>NUCLEOTIDE SEQUENCE</scope>
    <source>
        <strain evidence="4 6">CC28-63</strain>
        <strain evidence="3">CC28-69</strain>
    </source>
</reference>
<evidence type="ECO:0000313" key="6">
    <source>
        <dbReference type="Proteomes" id="UP000809440"/>
    </source>
</evidence>
<dbReference type="EMBL" id="JAFBXE010000003">
    <property type="protein sequence ID" value="MBM2411654.1"/>
    <property type="molecule type" value="Genomic_DNA"/>
</dbReference>
<keyword evidence="6" id="KW-1185">Reference proteome</keyword>
<evidence type="ECO:0000256" key="1">
    <source>
        <dbReference type="SAM" id="SignalP"/>
    </source>
</evidence>
<evidence type="ECO:0000313" key="3">
    <source>
        <dbReference type="EMBL" id="MBM2411654.1"/>
    </source>
</evidence>
<comment type="caution">
    <text evidence="3">The sequence shown here is derived from an EMBL/GenBank/DDBJ whole genome shotgun (WGS) entry which is preliminary data.</text>
</comment>
<dbReference type="GeneID" id="62641738"/>